<comment type="caution">
    <text evidence="1">The sequence shown here is derived from an EMBL/GenBank/DDBJ whole genome shotgun (WGS) entry which is preliminary data.</text>
</comment>
<organism evidence="1 2">
    <name type="scientific">Streptomyces noursei</name>
    <name type="common">Streptomyces albulus</name>
    <dbReference type="NCBI Taxonomy" id="1971"/>
    <lineage>
        <taxon>Bacteria</taxon>
        <taxon>Bacillati</taxon>
        <taxon>Actinomycetota</taxon>
        <taxon>Actinomycetes</taxon>
        <taxon>Kitasatosporales</taxon>
        <taxon>Streptomycetaceae</taxon>
        <taxon>Streptomyces</taxon>
    </lineage>
</organism>
<sequence>MKPEETEEEQAARAALRAAEAGLKRLLDDRQAGVYDGAAARYFGPLLREANEAVEAARAEVGKYDGGGAVQLPFRSVSLEELTAAWDDASLPMKRDLLRLAIDRIMVRKAPRRGIRFNGHERLDIEWAQPAQQEDFTEAA</sequence>
<dbReference type="Proteomes" id="UP000236047">
    <property type="component" value="Unassembled WGS sequence"/>
</dbReference>
<evidence type="ECO:0000313" key="2">
    <source>
        <dbReference type="Proteomes" id="UP000236047"/>
    </source>
</evidence>
<name>A0A2N8PQD7_STRNR</name>
<protein>
    <submittedName>
        <fullName evidence="1">Uncharacterized protein</fullName>
    </submittedName>
</protein>
<dbReference type="AlphaFoldDB" id="A0A2N8PQD7"/>
<dbReference type="EMBL" id="LJSN01000002">
    <property type="protein sequence ID" value="PNE43236.1"/>
    <property type="molecule type" value="Genomic_DNA"/>
</dbReference>
<keyword evidence="2" id="KW-1185">Reference proteome</keyword>
<gene>
    <name evidence="1" type="ORF">AOB60_15550</name>
</gene>
<evidence type="ECO:0000313" key="1">
    <source>
        <dbReference type="EMBL" id="PNE43236.1"/>
    </source>
</evidence>
<accession>A0A2N8PQD7</accession>
<proteinExistence type="predicted"/>
<reference evidence="2" key="1">
    <citation type="submission" date="2015-09" db="EMBL/GenBank/DDBJ databases">
        <authorList>
            <person name="Graham D.E."/>
            <person name="Mahan K.M."/>
            <person name="Klingeman D.M."/>
            <person name="Fida T."/>
            <person name="Giannone R.J."/>
            <person name="Hettich R.L."/>
            <person name="Parry R.J."/>
            <person name="Spain J.C."/>
        </authorList>
    </citation>
    <scope>NUCLEOTIDE SEQUENCE [LARGE SCALE GENOMIC DNA]</scope>
    <source>
        <strain evidence="2">JCM 4701</strain>
    </source>
</reference>